<reference evidence="2 3" key="1">
    <citation type="journal article" date="2018" name="Evol. Lett.">
        <title>Horizontal gene cluster transfer increased hallucinogenic mushroom diversity.</title>
        <authorList>
            <person name="Reynolds H.T."/>
            <person name="Vijayakumar V."/>
            <person name="Gluck-Thaler E."/>
            <person name="Korotkin H.B."/>
            <person name="Matheny P.B."/>
            <person name="Slot J.C."/>
        </authorList>
    </citation>
    <scope>NUCLEOTIDE SEQUENCE [LARGE SCALE GENOMIC DNA]</scope>
    <source>
        <strain evidence="2 3">2631</strain>
    </source>
</reference>
<proteinExistence type="predicted"/>
<evidence type="ECO:0000256" key="1">
    <source>
        <dbReference type="SAM" id="MobiDB-lite"/>
    </source>
</evidence>
<feature type="compositionally biased region" description="Low complexity" evidence="1">
    <location>
        <begin position="1"/>
        <end position="11"/>
    </location>
</feature>
<feature type="region of interest" description="Disordered" evidence="1">
    <location>
        <begin position="1"/>
        <end position="109"/>
    </location>
</feature>
<comment type="caution">
    <text evidence="2">The sequence shown here is derived from an EMBL/GenBank/DDBJ whole genome shotgun (WGS) entry which is preliminary data.</text>
</comment>
<dbReference type="InParanoid" id="A0A409XXR2"/>
<evidence type="ECO:0000313" key="3">
    <source>
        <dbReference type="Proteomes" id="UP000283269"/>
    </source>
</evidence>
<dbReference type="STRING" id="93625.A0A409XXR2"/>
<dbReference type="Proteomes" id="UP000283269">
    <property type="component" value="Unassembled WGS sequence"/>
</dbReference>
<sequence length="383" mass="41846">MKVGKVGGVLKDGQARKVRAGKRGDRGEGEGEMVVVVRMSAHRDRSREGKGKKKSKKVKDGEEGKEKEDGKKKKKDGKKKASKKEVEKDEKTKRHSTSSFEVGALNADVNPGGPLSVASKFLGAPTPTRKGQASYMRVGSSAWSVGLAPSPIITSSVNTSLNPANANTNFLSTVTDNRLPVESTFYATRRPSSVLSSSSSLRPLSTTSTNSRMLQVSLFSAHSGNSGHWGLGASVRWAEQGLETVREIRRRERKGREKEGGAGGDDDGKGSEKERHASKEKWRSSEGWRTALIDVLPEVLVRWLVDGTHDDAEEDDAEDEAKYWKQQKERDNENSKRFSYPILTIEKATSDMHGRPDDWDDVIAECEGGSAEGDVGSEVMAGW</sequence>
<accession>A0A409XXR2</accession>
<protein>
    <submittedName>
        <fullName evidence="2">Uncharacterized protein</fullName>
    </submittedName>
</protein>
<feature type="region of interest" description="Disordered" evidence="1">
    <location>
        <begin position="311"/>
        <end position="336"/>
    </location>
</feature>
<gene>
    <name evidence="2" type="ORF">CVT25_000828</name>
</gene>
<dbReference type="EMBL" id="NHYD01000035">
    <property type="protein sequence ID" value="PPQ95554.1"/>
    <property type="molecule type" value="Genomic_DNA"/>
</dbReference>
<dbReference type="AlphaFoldDB" id="A0A409XXR2"/>
<feature type="region of interest" description="Disordered" evidence="1">
    <location>
        <begin position="249"/>
        <end position="282"/>
    </location>
</feature>
<organism evidence="2 3">
    <name type="scientific">Psilocybe cyanescens</name>
    <dbReference type="NCBI Taxonomy" id="93625"/>
    <lineage>
        <taxon>Eukaryota</taxon>
        <taxon>Fungi</taxon>
        <taxon>Dikarya</taxon>
        <taxon>Basidiomycota</taxon>
        <taxon>Agaricomycotina</taxon>
        <taxon>Agaricomycetes</taxon>
        <taxon>Agaricomycetidae</taxon>
        <taxon>Agaricales</taxon>
        <taxon>Agaricineae</taxon>
        <taxon>Strophariaceae</taxon>
        <taxon>Psilocybe</taxon>
    </lineage>
</organism>
<feature type="compositionally biased region" description="Basic and acidic residues" evidence="1">
    <location>
        <begin position="58"/>
        <end position="71"/>
    </location>
</feature>
<feature type="compositionally biased region" description="Basic and acidic residues" evidence="1">
    <location>
        <begin position="320"/>
        <end position="336"/>
    </location>
</feature>
<name>A0A409XXR2_PSICY</name>
<evidence type="ECO:0000313" key="2">
    <source>
        <dbReference type="EMBL" id="PPQ95554.1"/>
    </source>
</evidence>
<feature type="compositionally biased region" description="Basic and acidic residues" evidence="1">
    <location>
        <begin position="83"/>
        <end position="92"/>
    </location>
</feature>
<keyword evidence="3" id="KW-1185">Reference proteome</keyword>
<feature type="compositionally biased region" description="Basic residues" evidence="1">
    <location>
        <begin position="72"/>
        <end position="82"/>
    </location>
</feature>